<protein>
    <submittedName>
        <fullName evidence="1">Uncharacterized protein</fullName>
    </submittedName>
</protein>
<keyword evidence="2" id="KW-1185">Reference proteome</keyword>
<dbReference type="EMBL" id="KZ293704">
    <property type="protein sequence ID" value="PBK83652.1"/>
    <property type="molecule type" value="Genomic_DNA"/>
</dbReference>
<name>A0A2H3CWT3_ARMGA</name>
<reference evidence="2" key="1">
    <citation type="journal article" date="2017" name="Nat. Ecol. Evol.">
        <title>Genome expansion and lineage-specific genetic innovations in the forest pathogenic fungi Armillaria.</title>
        <authorList>
            <person name="Sipos G."/>
            <person name="Prasanna A.N."/>
            <person name="Walter M.C."/>
            <person name="O'Connor E."/>
            <person name="Balint B."/>
            <person name="Krizsan K."/>
            <person name="Kiss B."/>
            <person name="Hess J."/>
            <person name="Varga T."/>
            <person name="Slot J."/>
            <person name="Riley R."/>
            <person name="Boka B."/>
            <person name="Rigling D."/>
            <person name="Barry K."/>
            <person name="Lee J."/>
            <person name="Mihaltcheva S."/>
            <person name="LaButti K."/>
            <person name="Lipzen A."/>
            <person name="Waldron R."/>
            <person name="Moloney N.M."/>
            <person name="Sperisen C."/>
            <person name="Kredics L."/>
            <person name="Vagvoelgyi C."/>
            <person name="Patrignani A."/>
            <person name="Fitzpatrick D."/>
            <person name="Nagy I."/>
            <person name="Doyle S."/>
            <person name="Anderson J.B."/>
            <person name="Grigoriev I.V."/>
            <person name="Gueldener U."/>
            <person name="Muensterkoetter M."/>
            <person name="Nagy L.G."/>
        </authorList>
    </citation>
    <scope>NUCLEOTIDE SEQUENCE [LARGE SCALE GENOMIC DNA]</scope>
    <source>
        <strain evidence="2">Ar21-2</strain>
    </source>
</reference>
<dbReference type="Proteomes" id="UP000217790">
    <property type="component" value="Unassembled WGS sequence"/>
</dbReference>
<sequence>MRIHQHLRNRSDADMKMTSVPAYYIGYQNSGVAPGTSRESKYVSSGADPPGSVHLTFMVTEAQARVSTWTGKIRDPPASKEQRTPGHFIPTLLVAFRASANPIVEPLERLEDALSHGFLSTRCVDVIVKGGCEIKRIYGRRTFNSYLSNQYVHITIQPPDRKFSRKRRE</sequence>
<dbReference type="AlphaFoldDB" id="A0A2H3CWT3"/>
<gene>
    <name evidence="1" type="ORF">ARMGADRAFT_1037655</name>
</gene>
<organism evidence="1 2">
    <name type="scientific">Armillaria gallica</name>
    <name type="common">Bulbous honey fungus</name>
    <name type="synonym">Armillaria bulbosa</name>
    <dbReference type="NCBI Taxonomy" id="47427"/>
    <lineage>
        <taxon>Eukaryota</taxon>
        <taxon>Fungi</taxon>
        <taxon>Dikarya</taxon>
        <taxon>Basidiomycota</taxon>
        <taxon>Agaricomycotina</taxon>
        <taxon>Agaricomycetes</taxon>
        <taxon>Agaricomycetidae</taxon>
        <taxon>Agaricales</taxon>
        <taxon>Marasmiineae</taxon>
        <taxon>Physalacriaceae</taxon>
        <taxon>Armillaria</taxon>
    </lineage>
</organism>
<dbReference type="InParanoid" id="A0A2H3CWT3"/>
<evidence type="ECO:0000313" key="2">
    <source>
        <dbReference type="Proteomes" id="UP000217790"/>
    </source>
</evidence>
<evidence type="ECO:0000313" key="1">
    <source>
        <dbReference type="EMBL" id="PBK83652.1"/>
    </source>
</evidence>
<proteinExistence type="predicted"/>
<accession>A0A2H3CWT3</accession>